<feature type="region of interest" description="Disordered" evidence="1">
    <location>
        <begin position="537"/>
        <end position="598"/>
    </location>
</feature>
<dbReference type="EMBL" id="JAQQWK010000012">
    <property type="protein sequence ID" value="KAK8021991.1"/>
    <property type="molecule type" value="Genomic_DNA"/>
</dbReference>
<dbReference type="InterPro" id="IPR008271">
    <property type="entry name" value="Ser/Thr_kinase_AS"/>
</dbReference>
<dbReference type="GO" id="GO:0016301">
    <property type="term" value="F:kinase activity"/>
    <property type="evidence" value="ECO:0007669"/>
    <property type="project" value="UniProtKB-KW"/>
</dbReference>
<dbReference type="PROSITE" id="PS00108">
    <property type="entry name" value="PROTEIN_KINASE_ST"/>
    <property type="match status" value="1"/>
</dbReference>
<dbReference type="PANTHER" id="PTHR44167:SF18">
    <property type="entry name" value="PROTEIN KINASE DOMAIN-CONTAINING PROTEIN"/>
    <property type="match status" value="1"/>
</dbReference>
<evidence type="ECO:0000256" key="1">
    <source>
        <dbReference type="SAM" id="MobiDB-lite"/>
    </source>
</evidence>
<dbReference type="SUPFAM" id="SSF56112">
    <property type="entry name" value="Protein kinase-like (PK-like)"/>
    <property type="match status" value="1"/>
</dbReference>
<organism evidence="3 4">
    <name type="scientific">Apiospora rasikravindrae</name>
    <dbReference type="NCBI Taxonomy" id="990691"/>
    <lineage>
        <taxon>Eukaryota</taxon>
        <taxon>Fungi</taxon>
        <taxon>Dikarya</taxon>
        <taxon>Ascomycota</taxon>
        <taxon>Pezizomycotina</taxon>
        <taxon>Sordariomycetes</taxon>
        <taxon>Xylariomycetidae</taxon>
        <taxon>Amphisphaeriales</taxon>
        <taxon>Apiosporaceae</taxon>
        <taxon>Apiospora</taxon>
    </lineage>
</organism>
<feature type="domain" description="Protein kinase" evidence="2">
    <location>
        <begin position="208"/>
        <end position="481"/>
    </location>
</feature>
<feature type="compositionally biased region" description="Polar residues" evidence="1">
    <location>
        <begin position="1"/>
        <end position="15"/>
    </location>
</feature>
<dbReference type="SMART" id="SM00220">
    <property type="entry name" value="S_TKc"/>
    <property type="match status" value="1"/>
</dbReference>
<keyword evidence="4" id="KW-1185">Reference proteome</keyword>
<reference evidence="3 4" key="1">
    <citation type="submission" date="2023-01" db="EMBL/GenBank/DDBJ databases">
        <title>Analysis of 21 Apiospora genomes using comparative genomics revels a genus with tremendous synthesis potential of carbohydrate active enzymes and secondary metabolites.</title>
        <authorList>
            <person name="Sorensen T."/>
        </authorList>
    </citation>
    <scope>NUCLEOTIDE SEQUENCE [LARGE SCALE GENOMIC DNA]</scope>
    <source>
        <strain evidence="3 4">CBS 33761</strain>
    </source>
</reference>
<accession>A0ABR1RVP4</accession>
<keyword evidence="3" id="KW-0418">Kinase</keyword>
<dbReference type="Pfam" id="PF00069">
    <property type="entry name" value="Pkinase"/>
    <property type="match status" value="1"/>
</dbReference>
<dbReference type="Proteomes" id="UP001444661">
    <property type="component" value="Unassembled WGS sequence"/>
</dbReference>
<dbReference type="CDD" id="cd00180">
    <property type="entry name" value="PKc"/>
    <property type="match status" value="1"/>
</dbReference>
<dbReference type="InterPro" id="IPR011009">
    <property type="entry name" value="Kinase-like_dom_sf"/>
</dbReference>
<protein>
    <submittedName>
        <fullName evidence="3">Kinase</fullName>
    </submittedName>
</protein>
<feature type="region of interest" description="Disordered" evidence="1">
    <location>
        <begin position="1"/>
        <end position="21"/>
    </location>
</feature>
<dbReference type="PROSITE" id="PS50011">
    <property type="entry name" value="PROTEIN_KINASE_DOM"/>
    <property type="match status" value="1"/>
</dbReference>
<keyword evidence="3" id="KW-0808">Transferase</keyword>
<comment type="caution">
    <text evidence="3">The sequence shown here is derived from an EMBL/GenBank/DDBJ whole genome shotgun (WGS) entry which is preliminary data.</text>
</comment>
<sequence>MSSQSEQPNKSNSFDSPEPRTLFHLVPTNEPGYDALFRNYRLLSRSRLKESTGRSRMGLEIGYHVPKAAQNHDIVQLGRNADIVLPDDTLSPVHAVFELCPSSYRIFLRNRSSQVSSVMCEPISAQEVTAEEGHIRYSESYRLIIGSCAFELVWYITGWVQARRMAKEESLLEARLQLFLNQPLDQIEPKNIQKYPGSSLGFDVTGIPGESKLLGQDKSGQVRLVRILNPKGGEACAAVKGLASAVDTAGSRALIQNEAKMMRNLNHKHIIEIEILVCQDGNEVLQIIMPQRHSLTTLTGNCFKSGMIDSSVWKTICFRVAEHMLDALAYLFGMSIVHMDVKPDNILYHLEEQPNVPGGDHRGGFQFQLANFGQATYTHETNIAPTRCGTIDYYQAPEFHLGASKDVVRHSHKSDIYSLGVTILAALKGLQTFCSLKGTPNHQDIRDLVKSKIRPRPLLQDMGKLEPDERLSAESLLEKYFRKDRTEEATVEPIRQENVEAVRTCEVEMQDTEASRPSDPLSQEIPSMQCTIYSPARMRQTSERSSASRMPPPEKLTIVHQPLGGRVRKSGRATPNRTSRRTSQCPTPRIPQGFAMFQ</sequence>
<dbReference type="InterPro" id="IPR000719">
    <property type="entry name" value="Prot_kinase_dom"/>
</dbReference>
<dbReference type="Gene3D" id="3.30.200.20">
    <property type="entry name" value="Phosphorylase Kinase, domain 1"/>
    <property type="match status" value="1"/>
</dbReference>
<dbReference type="PANTHER" id="PTHR44167">
    <property type="entry name" value="OVARIAN-SPECIFIC SERINE/THREONINE-PROTEIN KINASE LOK-RELATED"/>
    <property type="match status" value="1"/>
</dbReference>
<evidence type="ECO:0000259" key="2">
    <source>
        <dbReference type="PROSITE" id="PS50011"/>
    </source>
</evidence>
<name>A0ABR1RVP4_9PEZI</name>
<evidence type="ECO:0000313" key="4">
    <source>
        <dbReference type="Proteomes" id="UP001444661"/>
    </source>
</evidence>
<dbReference type="Gene3D" id="1.10.510.10">
    <property type="entry name" value="Transferase(Phosphotransferase) domain 1"/>
    <property type="match status" value="1"/>
</dbReference>
<evidence type="ECO:0000313" key="3">
    <source>
        <dbReference type="EMBL" id="KAK8021991.1"/>
    </source>
</evidence>
<proteinExistence type="predicted"/>
<gene>
    <name evidence="3" type="ORF">PG993_012758</name>
</gene>
<feature type="compositionally biased region" description="Polar residues" evidence="1">
    <location>
        <begin position="573"/>
        <end position="586"/>
    </location>
</feature>